<gene>
    <name evidence="1" type="ORF">GMARGA_LOCUS25559</name>
</gene>
<reference evidence="1 2" key="1">
    <citation type="submission" date="2021-06" db="EMBL/GenBank/DDBJ databases">
        <authorList>
            <person name="Kallberg Y."/>
            <person name="Tangrot J."/>
            <person name="Rosling A."/>
        </authorList>
    </citation>
    <scope>NUCLEOTIDE SEQUENCE [LARGE SCALE GENOMIC DNA]</scope>
    <source>
        <strain evidence="1 2">120-4 pot B 10/14</strain>
    </source>
</reference>
<name>A0ABN7W1S4_GIGMA</name>
<evidence type="ECO:0000313" key="2">
    <source>
        <dbReference type="Proteomes" id="UP000789901"/>
    </source>
</evidence>
<accession>A0ABN7W1S4</accession>
<keyword evidence="2" id="KW-1185">Reference proteome</keyword>
<protein>
    <submittedName>
        <fullName evidence="1">3477_t:CDS:1</fullName>
    </submittedName>
</protein>
<evidence type="ECO:0000313" key="1">
    <source>
        <dbReference type="EMBL" id="CAG8812405.1"/>
    </source>
</evidence>
<proteinExistence type="predicted"/>
<dbReference type="Proteomes" id="UP000789901">
    <property type="component" value="Unassembled WGS sequence"/>
</dbReference>
<dbReference type="EMBL" id="CAJVQB010028447">
    <property type="protein sequence ID" value="CAG8812405.1"/>
    <property type="molecule type" value="Genomic_DNA"/>
</dbReference>
<organism evidence="1 2">
    <name type="scientific">Gigaspora margarita</name>
    <dbReference type="NCBI Taxonomy" id="4874"/>
    <lineage>
        <taxon>Eukaryota</taxon>
        <taxon>Fungi</taxon>
        <taxon>Fungi incertae sedis</taxon>
        <taxon>Mucoromycota</taxon>
        <taxon>Glomeromycotina</taxon>
        <taxon>Glomeromycetes</taxon>
        <taxon>Diversisporales</taxon>
        <taxon>Gigasporaceae</taxon>
        <taxon>Gigaspora</taxon>
    </lineage>
</organism>
<sequence length="254" mass="29514">MDNEDSLESFEEQLLNITALFKLNDQNLADEDSLESFEEQSLNITALFESNNQNLVKSDDQNLAESNDQNLAKMVDTPTVRQIFGSREELDRYIFLYARSQNFVSVIRGSEYDNGRNGTKKKTCIAENQRQMQSKRTGYRWQIRASCPKTTGILSISSLFLSHNDHPIKDETNKFAVKYRAFSEDMLKNIKFWTEIGNLNMRTQSQMLMKRYPDAATLLNHLLECKAEDTRWVINWKVDPTNNSLISLFWMPPD</sequence>
<comment type="caution">
    <text evidence="1">The sequence shown here is derived from an EMBL/GenBank/DDBJ whole genome shotgun (WGS) entry which is preliminary data.</text>
</comment>